<name>A0A8J4BYU4_9CHLO</name>
<protein>
    <submittedName>
        <fullName evidence="2">Uncharacterized protein</fullName>
    </submittedName>
</protein>
<dbReference type="AlphaFoldDB" id="A0A8J4BYU4"/>
<keyword evidence="3" id="KW-1185">Reference proteome</keyword>
<comment type="caution">
    <text evidence="2">The sequence shown here is derived from an EMBL/GenBank/DDBJ whole genome shotgun (WGS) entry which is preliminary data.</text>
</comment>
<dbReference type="Proteomes" id="UP000747110">
    <property type="component" value="Unassembled WGS sequence"/>
</dbReference>
<reference evidence="2" key="1">
    <citation type="journal article" date="2021" name="Proc. Natl. Acad. Sci. U.S.A.">
        <title>Three genomes in the algal genus Volvox reveal the fate of a haploid sex-determining region after a transition to homothallism.</title>
        <authorList>
            <person name="Yamamoto K."/>
            <person name="Hamaji T."/>
            <person name="Kawai-Toyooka H."/>
            <person name="Matsuzaki R."/>
            <person name="Takahashi F."/>
            <person name="Nishimura Y."/>
            <person name="Kawachi M."/>
            <person name="Noguchi H."/>
            <person name="Minakuchi Y."/>
            <person name="Umen J.G."/>
            <person name="Toyoda A."/>
            <person name="Nozaki H."/>
        </authorList>
    </citation>
    <scope>NUCLEOTIDE SEQUENCE</scope>
    <source>
        <strain evidence="2">NIES-3786</strain>
    </source>
</reference>
<gene>
    <name evidence="2" type="ORF">Vretifemale_1808</name>
</gene>
<sequence length="199" mass="20013">MVVLGLGGSRAATGLADLQLEEQLTWFLSLLTTCSICPLPPPPSPWHWRSCTCTPIPLPSPAASSCPIHPLAWTALWHQKGGNPPVNVTQAAAVVTVAAAAVAAMAVAVAAVAATAVAAAAVCGGYSCGGGYGCSGSCGGSSASWWTVSPQRQSRGRGSTAGTRRHSSHQGREGGGGGGGERIPSWGTRACVRGGPAWW</sequence>
<proteinExistence type="predicted"/>
<evidence type="ECO:0000313" key="2">
    <source>
        <dbReference type="EMBL" id="GIL71212.1"/>
    </source>
</evidence>
<feature type="region of interest" description="Disordered" evidence="1">
    <location>
        <begin position="149"/>
        <end position="199"/>
    </location>
</feature>
<organism evidence="2 3">
    <name type="scientific">Volvox reticuliferus</name>
    <dbReference type="NCBI Taxonomy" id="1737510"/>
    <lineage>
        <taxon>Eukaryota</taxon>
        <taxon>Viridiplantae</taxon>
        <taxon>Chlorophyta</taxon>
        <taxon>core chlorophytes</taxon>
        <taxon>Chlorophyceae</taxon>
        <taxon>CS clade</taxon>
        <taxon>Chlamydomonadales</taxon>
        <taxon>Volvocaceae</taxon>
        <taxon>Volvox</taxon>
    </lineage>
</organism>
<feature type="compositionally biased region" description="Low complexity" evidence="1">
    <location>
        <begin position="151"/>
        <end position="162"/>
    </location>
</feature>
<evidence type="ECO:0000256" key="1">
    <source>
        <dbReference type="SAM" id="MobiDB-lite"/>
    </source>
</evidence>
<dbReference type="EMBL" id="BNCP01000002">
    <property type="protein sequence ID" value="GIL71212.1"/>
    <property type="molecule type" value="Genomic_DNA"/>
</dbReference>
<evidence type="ECO:0000313" key="3">
    <source>
        <dbReference type="Proteomes" id="UP000747110"/>
    </source>
</evidence>
<accession>A0A8J4BYU4</accession>